<dbReference type="InterPro" id="IPR043917">
    <property type="entry name" value="DUF5753"/>
</dbReference>
<dbReference type="InterPro" id="IPR010982">
    <property type="entry name" value="Lambda_DNA-bd_dom_sf"/>
</dbReference>
<dbReference type="AlphaFoldDB" id="A0A1I2D2F9"/>
<feature type="domain" description="HTH cro/C1-type" evidence="1">
    <location>
        <begin position="3"/>
        <end position="63"/>
    </location>
</feature>
<name>A0A1I2D2F9_9ACTN</name>
<dbReference type="STRING" id="380248.SAMN05216251_10525"/>
<dbReference type="GO" id="GO:0003677">
    <property type="term" value="F:DNA binding"/>
    <property type="evidence" value="ECO:0007669"/>
    <property type="project" value="InterPro"/>
</dbReference>
<sequence length="256" mass="28695">MLLAHFRVVAGHTQAELAQTLIISESKLASMEQGRRPLTLTMAQELDRILETKGALEVSVSNLPEVDEAIPTFAAEFIELEREALAYSSYQNQVLPGLLQTEEYMRAVFRDDTPTLTEEEIEFRVTARLKRQEILQGRIPPAASFVISEATLVDRIGGDDVWRRQMRHLRECADVPGITIQVLRLGRTTHAGLDGPFVLLETPDHDHLAYAETQRGSLMVHDPDGVSILARKYAMLRSQALNPEETKGLLDRLLGE</sequence>
<dbReference type="Pfam" id="PF13560">
    <property type="entry name" value="HTH_31"/>
    <property type="match status" value="1"/>
</dbReference>
<protein>
    <submittedName>
        <fullName evidence="2">Helix-turn-helix domain-containing protein</fullName>
    </submittedName>
</protein>
<dbReference type="Pfam" id="PF19054">
    <property type="entry name" value="DUF5753"/>
    <property type="match status" value="1"/>
</dbReference>
<reference evidence="2 3" key="1">
    <citation type="submission" date="2016-10" db="EMBL/GenBank/DDBJ databases">
        <authorList>
            <person name="de Groot N.N."/>
        </authorList>
    </citation>
    <scope>NUCLEOTIDE SEQUENCE [LARGE SCALE GENOMIC DNA]</scope>
    <source>
        <strain evidence="2 3">CGMCC 4.3510</strain>
    </source>
</reference>
<evidence type="ECO:0000313" key="2">
    <source>
        <dbReference type="EMBL" id="SFE74160.1"/>
    </source>
</evidence>
<keyword evidence="3" id="KW-1185">Reference proteome</keyword>
<gene>
    <name evidence="2" type="ORF">SAMN05216251_10525</name>
</gene>
<organism evidence="2 3">
    <name type="scientific">Actinacidiphila alni</name>
    <dbReference type="NCBI Taxonomy" id="380248"/>
    <lineage>
        <taxon>Bacteria</taxon>
        <taxon>Bacillati</taxon>
        <taxon>Actinomycetota</taxon>
        <taxon>Actinomycetes</taxon>
        <taxon>Kitasatosporales</taxon>
        <taxon>Streptomycetaceae</taxon>
        <taxon>Actinacidiphila</taxon>
    </lineage>
</organism>
<dbReference type="Gene3D" id="1.10.260.40">
    <property type="entry name" value="lambda repressor-like DNA-binding domains"/>
    <property type="match status" value="1"/>
</dbReference>
<dbReference type="CDD" id="cd00093">
    <property type="entry name" value="HTH_XRE"/>
    <property type="match status" value="1"/>
</dbReference>
<evidence type="ECO:0000313" key="3">
    <source>
        <dbReference type="Proteomes" id="UP000199323"/>
    </source>
</evidence>
<dbReference type="SUPFAM" id="SSF47413">
    <property type="entry name" value="lambda repressor-like DNA-binding domains"/>
    <property type="match status" value="1"/>
</dbReference>
<proteinExistence type="predicted"/>
<dbReference type="PROSITE" id="PS50943">
    <property type="entry name" value="HTH_CROC1"/>
    <property type="match status" value="1"/>
</dbReference>
<evidence type="ECO:0000259" key="1">
    <source>
        <dbReference type="PROSITE" id="PS50943"/>
    </source>
</evidence>
<dbReference type="EMBL" id="FONG01000005">
    <property type="protein sequence ID" value="SFE74160.1"/>
    <property type="molecule type" value="Genomic_DNA"/>
</dbReference>
<dbReference type="Proteomes" id="UP000199323">
    <property type="component" value="Unassembled WGS sequence"/>
</dbReference>
<accession>A0A1I2D2F9</accession>
<dbReference type="InterPro" id="IPR001387">
    <property type="entry name" value="Cro/C1-type_HTH"/>
</dbReference>